<feature type="transmembrane region" description="Helical" evidence="7">
    <location>
        <begin position="421"/>
        <end position="443"/>
    </location>
</feature>
<comment type="subcellular location">
    <subcellularLocation>
        <location evidence="1">Membrane</location>
        <topology evidence="1">Multi-pass membrane protein</topology>
    </subcellularLocation>
</comment>
<feature type="region of interest" description="Disordered" evidence="6">
    <location>
        <begin position="1"/>
        <end position="32"/>
    </location>
</feature>
<feature type="transmembrane region" description="Helical" evidence="7">
    <location>
        <begin position="360"/>
        <end position="380"/>
    </location>
</feature>
<gene>
    <name evidence="8" type="ORF">PENNAL_c0050G04672</name>
</gene>
<feature type="transmembrane region" description="Helical" evidence="7">
    <location>
        <begin position="88"/>
        <end position="114"/>
    </location>
</feature>
<name>A0A1V6XXK9_PENNA</name>
<evidence type="ECO:0000256" key="5">
    <source>
        <dbReference type="ARBA" id="ARBA00023136"/>
    </source>
</evidence>
<dbReference type="InterPro" id="IPR004840">
    <property type="entry name" value="Amino_acid_permease_CS"/>
</dbReference>
<keyword evidence="4 7" id="KW-1133">Transmembrane helix</keyword>
<dbReference type="PIRSF" id="PIRSF006060">
    <property type="entry name" value="AA_transporter"/>
    <property type="match status" value="1"/>
</dbReference>
<evidence type="ECO:0000256" key="4">
    <source>
        <dbReference type="ARBA" id="ARBA00022989"/>
    </source>
</evidence>
<keyword evidence="5 7" id="KW-0472">Membrane</keyword>
<proteinExistence type="predicted"/>
<feature type="transmembrane region" description="Helical" evidence="7">
    <location>
        <begin position="257"/>
        <end position="280"/>
    </location>
</feature>
<dbReference type="GO" id="GO:0016020">
    <property type="term" value="C:membrane"/>
    <property type="evidence" value="ECO:0007669"/>
    <property type="project" value="UniProtKB-SubCell"/>
</dbReference>
<feature type="transmembrane region" description="Helical" evidence="7">
    <location>
        <begin position="386"/>
        <end position="409"/>
    </location>
</feature>
<keyword evidence="9" id="KW-1185">Reference proteome</keyword>
<dbReference type="GO" id="GO:0006865">
    <property type="term" value="P:amino acid transport"/>
    <property type="evidence" value="ECO:0007669"/>
    <property type="project" value="InterPro"/>
</dbReference>
<dbReference type="Proteomes" id="UP000191691">
    <property type="component" value="Unassembled WGS sequence"/>
</dbReference>
<dbReference type="InterPro" id="IPR002293">
    <property type="entry name" value="AA/rel_permease1"/>
</dbReference>
<dbReference type="PANTHER" id="PTHR45649">
    <property type="entry name" value="AMINO-ACID PERMEASE BAT1"/>
    <property type="match status" value="1"/>
</dbReference>
<reference evidence="9" key="1">
    <citation type="journal article" date="2017" name="Nat. Microbiol.">
        <title>Global analysis of biosynthetic gene clusters reveals vast potential of secondary metabolite production in Penicillium species.</title>
        <authorList>
            <person name="Nielsen J.C."/>
            <person name="Grijseels S."/>
            <person name="Prigent S."/>
            <person name="Ji B."/>
            <person name="Dainat J."/>
            <person name="Nielsen K.F."/>
            <person name="Frisvad J.C."/>
            <person name="Workman M."/>
            <person name="Nielsen J."/>
        </authorList>
    </citation>
    <scope>NUCLEOTIDE SEQUENCE [LARGE SCALE GENOMIC DNA]</scope>
    <source>
        <strain evidence="9">IBT 13039</strain>
    </source>
</reference>
<feature type="transmembrane region" description="Helical" evidence="7">
    <location>
        <begin position="177"/>
        <end position="197"/>
    </location>
</feature>
<sequence>MADEVTAPQQHSSKNRGSEPHPPGQFPSIEEGKQTSANGVLEALGYEPELVRNRSTLQVAFMSFVLAAIPYGLATTFTYPLIGGGPVNIIWGWLAVSLITLCVAVSLGEITSVYPTAGGVYYQTFMLSPPSYRRIASWICGWSYVVGNITITLAVNLGSTLFFISCINVFESAPGTFAIFWTLAGVLAIVICVLAIAKEGRHGADYVFTSFEPASGWPAGWSFCVGLLQAAYTTSSTGMVICMCEEVREPSTQVPKAMVGTVILNTLAGFLFLVPLVFVLPDTKVLAALESGQPVPGIIKSAIGSPVGSFLLLLPLILLSLFCVIGCTTAVSRSTWAFARDGGIPGSVWWRQVNRDGVPFNAMMLGMVVQILLGFIYFGSTTAFNAFTGVGVITLTVSYVCPIVVSLAGGRRHIKNGQFDLGTLGLVCNIVALGWCILVIPLFCMPSSIPVAANTVNYAPVVFVAFILIASGWYWVWGYEKYVGPPTMDEFRSSAW</sequence>
<evidence type="ECO:0000256" key="7">
    <source>
        <dbReference type="SAM" id="Phobius"/>
    </source>
</evidence>
<dbReference type="GO" id="GO:0022857">
    <property type="term" value="F:transmembrane transporter activity"/>
    <property type="evidence" value="ECO:0007669"/>
    <property type="project" value="InterPro"/>
</dbReference>
<evidence type="ECO:0000256" key="1">
    <source>
        <dbReference type="ARBA" id="ARBA00004141"/>
    </source>
</evidence>
<keyword evidence="3 7" id="KW-0812">Transmembrane</keyword>
<evidence type="ECO:0008006" key="10">
    <source>
        <dbReference type="Google" id="ProtNLM"/>
    </source>
</evidence>
<protein>
    <recommendedName>
        <fullName evidence="10">Amino acid permease/ SLC12A domain-containing protein</fullName>
    </recommendedName>
</protein>
<evidence type="ECO:0000313" key="8">
    <source>
        <dbReference type="EMBL" id="OQE79786.1"/>
    </source>
</evidence>
<keyword evidence="2" id="KW-0813">Transport</keyword>
<evidence type="ECO:0000313" key="9">
    <source>
        <dbReference type="Proteomes" id="UP000191691"/>
    </source>
</evidence>
<dbReference type="STRING" id="60175.A0A1V6XXK9"/>
<feature type="transmembrane region" description="Helical" evidence="7">
    <location>
        <begin position="310"/>
        <end position="331"/>
    </location>
</feature>
<dbReference type="Pfam" id="PF13520">
    <property type="entry name" value="AA_permease_2"/>
    <property type="match status" value="1"/>
</dbReference>
<evidence type="ECO:0000256" key="6">
    <source>
        <dbReference type="SAM" id="MobiDB-lite"/>
    </source>
</evidence>
<evidence type="ECO:0000256" key="3">
    <source>
        <dbReference type="ARBA" id="ARBA00022692"/>
    </source>
</evidence>
<feature type="transmembrane region" description="Helical" evidence="7">
    <location>
        <begin position="59"/>
        <end position="82"/>
    </location>
</feature>
<feature type="transmembrane region" description="Helical" evidence="7">
    <location>
        <begin position="135"/>
        <end position="157"/>
    </location>
</feature>
<dbReference type="PROSITE" id="PS00218">
    <property type="entry name" value="AMINO_ACID_PERMEASE_1"/>
    <property type="match status" value="1"/>
</dbReference>
<dbReference type="AlphaFoldDB" id="A0A1V6XXK9"/>
<comment type="caution">
    <text evidence="8">The sequence shown here is derived from an EMBL/GenBank/DDBJ whole genome shotgun (WGS) entry which is preliminary data.</text>
</comment>
<feature type="transmembrane region" description="Helical" evidence="7">
    <location>
        <begin position="455"/>
        <end position="476"/>
    </location>
</feature>
<dbReference type="Gene3D" id="1.20.1740.10">
    <property type="entry name" value="Amino acid/polyamine transporter I"/>
    <property type="match status" value="1"/>
</dbReference>
<dbReference type="PANTHER" id="PTHR45649:SF23">
    <property type="entry name" value="TRANSPORTER, PUTATIVE (EUROFUNG)-RELATED"/>
    <property type="match status" value="1"/>
</dbReference>
<dbReference type="OMA" id="AQLFCGN"/>
<accession>A0A1V6XXK9</accession>
<organism evidence="8 9">
    <name type="scientific">Penicillium nalgiovense</name>
    <dbReference type="NCBI Taxonomy" id="60175"/>
    <lineage>
        <taxon>Eukaryota</taxon>
        <taxon>Fungi</taxon>
        <taxon>Dikarya</taxon>
        <taxon>Ascomycota</taxon>
        <taxon>Pezizomycotina</taxon>
        <taxon>Eurotiomycetes</taxon>
        <taxon>Eurotiomycetidae</taxon>
        <taxon>Eurotiales</taxon>
        <taxon>Aspergillaceae</taxon>
        <taxon>Penicillium</taxon>
    </lineage>
</organism>
<dbReference type="EMBL" id="MOOB01000050">
    <property type="protein sequence ID" value="OQE79786.1"/>
    <property type="molecule type" value="Genomic_DNA"/>
</dbReference>
<evidence type="ECO:0000256" key="2">
    <source>
        <dbReference type="ARBA" id="ARBA00022448"/>
    </source>
</evidence>